<dbReference type="SMART" id="SM00342">
    <property type="entry name" value="HTH_ARAC"/>
    <property type="match status" value="1"/>
</dbReference>
<dbReference type="PROSITE" id="PS00041">
    <property type="entry name" value="HTH_ARAC_FAMILY_1"/>
    <property type="match status" value="1"/>
</dbReference>
<accession>A0AAP9SDF6</accession>
<keyword evidence="3" id="KW-0804">Transcription</keyword>
<keyword evidence="2" id="KW-0238">DNA-binding</keyword>
<dbReference type="PRINTS" id="PR00032">
    <property type="entry name" value="HTHARAC"/>
</dbReference>
<dbReference type="AlphaFoldDB" id="A0AAP9SDF6"/>
<dbReference type="PANTHER" id="PTHR47893:SF1">
    <property type="entry name" value="REGULATORY PROTEIN PCHR"/>
    <property type="match status" value="1"/>
</dbReference>
<dbReference type="PANTHER" id="PTHR47893">
    <property type="entry name" value="REGULATORY PROTEIN PCHR"/>
    <property type="match status" value="1"/>
</dbReference>
<reference evidence="6 7" key="2">
    <citation type="submission" date="2020-02" db="EMBL/GenBank/DDBJ databases">
        <authorList>
            <person name="Kociolek L.K."/>
            <person name="Ozer E.A."/>
        </authorList>
    </citation>
    <scope>NUCLEOTIDE SEQUENCE [LARGE SCALE GENOMIC DNA]</scope>
    <source>
        <strain evidence="6 7">ATCC 14501</strain>
    </source>
</reference>
<dbReference type="InterPro" id="IPR053142">
    <property type="entry name" value="PchR_regulatory_protein"/>
</dbReference>
<evidence type="ECO:0000259" key="4">
    <source>
        <dbReference type="PROSITE" id="PS01124"/>
    </source>
</evidence>
<reference evidence="5" key="1">
    <citation type="journal article" date="2019" name="Nat. Med.">
        <title>A library of human gut bacterial isolates paired with longitudinal multiomics data enables mechanistic microbiome research.</title>
        <authorList>
            <person name="Poyet M."/>
            <person name="Groussin M."/>
            <person name="Gibbons S.M."/>
            <person name="Avila-Pacheco J."/>
            <person name="Jiang X."/>
            <person name="Kearney S.M."/>
            <person name="Perrotta A.R."/>
            <person name="Berdy B."/>
            <person name="Zhao S."/>
            <person name="Lieberman T.D."/>
            <person name="Swanson P.K."/>
            <person name="Smith M."/>
            <person name="Roesemann S."/>
            <person name="Alexander J.E."/>
            <person name="Rich S.A."/>
            <person name="Livny J."/>
            <person name="Vlamakis H."/>
            <person name="Clish C."/>
            <person name="Bullock K."/>
            <person name="Deik A."/>
            <person name="Scott J."/>
            <person name="Pierce K.A."/>
            <person name="Xavier R.J."/>
            <person name="Alm E.J."/>
        </authorList>
    </citation>
    <scope>NUCLEOTIDE SEQUENCE</scope>
    <source>
        <strain evidence="5">BIOML-A12</strain>
    </source>
</reference>
<gene>
    <name evidence="6" type="ORF">G4D54_04490</name>
    <name evidence="5" type="ORF">GT664_20970</name>
</gene>
<evidence type="ECO:0000313" key="5">
    <source>
        <dbReference type="EMBL" id="MZH58163.1"/>
    </source>
</evidence>
<dbReference type="Gene3D" id="1.10.10.60">
    <property type="entry name" value="Homeodomain-like"/>
    <property type="match status" value="2"/>
</dbReference>
<dbReference type="InterPro" id="IPR020449">
    <property type="entry name" value="Tscrpt_reg_AraC-type_HTH"/>
</dbReference>
<dbReference type="RefSeq" id="WP_008727034.1">
    <property type="nucleotide sequence ID" value="NZ_BAAACC010000039.1"/>
</dbReference>
<feature type="domain" description="HTH araC/xylS-type" evidence="4">
    <location>
        <begin position="222"/>
        <end position="320"/>
    </location>
</feature>
<dbReference type="InterPro" id="IPR018060">
    <property type="entry name" value="HTH_AraC"/>
</dbReference>
<dbReference type="GeneID" id="61924769"/>
<evidence type="ECO:0000256" key="3">
    <source>
        <dbReference type="ARBA" id="ARBA00023163"/>
    </source>
</evidence>
<evidence type="ECO:0000256" key="1">
    <source>
        <dbReference type="ARBA" id="ARBA00023015"/>
    </source>
</evidence>
<dbReference type="EMBL" id="WWTN01000058">
    <property type="protein sequence ID" value="MZH58163.1"/>
    <property type="molecule type" value="Genomic_DNA"/>
</dbReference>
<dbReference type="Proteomes" id="UP000503330">
    <property type="component" value="Chromosome"/>
</dbReference>
<dbReference type="InterPro" id="IPR009057">
    <property type="entry name" value="Homeodomain-like_sf"/>
</dbReference>
<evidence type="ECO:0000313" key="6">
    <source>
        <dbReference type="EMBL" id="QJA01732.1"/>
    </source>
</evidence>
<sequence length="323" mass="37371">MKNMIEDFYVTQFTERGFIPAPNNPNYCEAGTTWQLNDKTGTGTFWIYNRQDLFDIKIHDFYLNEDTILEFNWPECLSIMQFDSISGEELSPYRRLEVGSVKSFIGGYSTYKILVHKKIPIRTVGIEIMPAYYEGYLKEQYPDEYASTLKAFEDVGQTMNFPEMSRLLKQVETYRGKGIAAALFYEGKVAEAISLIVEWSRLQQQKKDVRKKLSVQDIQQLENLTLYLNDHCIQDIPLEQIVRISCMSARKLQISFKEYHGCTITEYIQQRRMSQAETLLAKTDLSIGQVAQSVGYTSASRFAELFRKSTGLLPGEFRKMAQK</sequence>
<organism evidence="6 7">
    <name type="scientific">Clostridium innocuum</name>
    <dbReference type="NCBI Taxonomy" id="1522"/>
    <lineage>
        <taxon>Bacteria</taxon>
        <taxon>Bacillati</taxon>
        <taxon>Bacillota</taxon>
        <taxon>Clostridia</taxon>
        <taxon>Eubacteriales</taxon>
        <taxon>Clostridiaceae</taxon>
        <taxon>Clostridium</taxon>
    </lineage>
</organism>
<dbReference type="SUPFAM" id="SSF46689">
    <property type="entry name" value="Homeodomain-like"/>
    <property type="match status" value="2"/>
</dbReference>
<dbReference type="PROSITE" id="PS01124">
    <property type="entry name" value="HTH_ARAC_FAMILY_2"/>
    <property type="match status" value="1"/>
</dbReference>
<protein>
    <submittedName>
        <fullName evidence="5">Helix-turn-helix domain-containing protein</fullName>
    </submittedName>
    <submittedName>
        <fullName evidence="6">Helix-turn-helix transcriptional regulator</fullName>
    </submittedName>
</protein>
<evidence type="ECO:0000256" key="2">
    <source>
        <dbReference type="ARBA" id="ARBA00023125"/>
    </source>
</evidence>
<dbReference type="EMBL" id="CP048838">
    <property type="protein sequence ID" value="QJA01732.1"/>
    <property type="molecule type" value="Genomic_DNA"/>
</dbReference>
<evidence type="ECO:0000313" key="7">
    <source>
        <dbReference type="Proteomes" id="UP000503330"/>
    </source>
</evidence>
<dbReference type="GO" id="GO:0003700">
    <property type="term" value="F:DNA-binding transcription factor activity"/>
    <property type="evidence" value="ECO:0007669"/>
    <property type="project" value="InterPro"/>
</dbReference>
<name>A0AAP9SDF6_CLOIN</name>
<proteinExistence type="predicted"/>
<dbReference type="Pfam" id="PF12833">
    <property type="entry name" value="HTH_18"/>
    <property type="match status" value="1"/>
</dbReference>
<dbReference type="InterPro" id="IPR018062">
    <property type="entry name" value="HTH_AraC-typ_CS"/>
</dbReference>
<keyword evidence="1" id="KW-0805">Transcription regulation</keyword>
<dbReference type="Proteomes" id="UP000604383">
    <property type="component" value="Unassembled WGS sequence"/>
</dbReference>
<dbReference type="GO" id="GO:0043565">
    <property type="term" value="F:sequence-specific DNA binding"/>
    <property type="evidence" value="ECO:0007669"/>
    <property type="project" value="InterPro"/>
</dbReference>